<dbReference type="Proteomes" id="UP000694941">
    <property type="component" value="Unplaced"/>
</dbReference>
<feature type="domain" description="FBA" evidence="2">
    <location>
        <begin position="95"/>
        <end position="275"/>
    </location>
</feature>
<evidence type="ECO:0000313" key="3">
    <source>
        <dbReference type="Proteomes" id="UP000694941"/>
    </source>
</evidence>
<protein>
    <submittedName>
        <fullName evidence="4">F-box only protein 44-like</fullName>
    </submittedName>
</protein>
<accession>A0ABM1BZC3</accession>
<dbReference type="Gene3D" id="2.60.120.260">
    <property type="entry name" value="Galactose-binding domain-like"/>
    <property type="match status" value="1"/>
</dbReference>
<reference evidence="4" key="1">
    <citation type="submission" date="2025-08" db="UniProtKB">
        <authorList>
            <consortium name="RefSeq"/>
        </authorList>
    </citation>
    <scope>IDENTIFICATION</scope>
    <source>
        <tissue evidence="4">Muscle</tissue>
    </source>
</reference>
<dbReference type="SUPFAM" id="SSF81383">
    <property type="entry name" value="F-box domain"/>
    <property type="match status" value="1"/>
</dbReference>
<dbReference type="SMART" id="SM00256">
    <property type="entry name" value="FBOX"/>
    <property type="match status" value="1"/>
</dbReference>
<dbReference type="PANTHER" id="PTHR12125">
    <property type="entry name" value="F-BOX ONLY PROTEIN 6-LIKE PROTEIN"/>
    <property type="match status" value="1"/>
</dbReference>
<evidence type="ECO:0000259" key="2">
    <source>
        <dbReference type="PROSITE" id="PS51114"/>
    </source>
</evidence>
<dbReference type="InterPro" id="IPR008979">
    <property type="entry name" value="Galactose-bd-like_sf"/>
</dbReference>
<dbReference type="InterPro" id="IPR036047">
    <property type="entry name" value="F-box-like_dom_sf"/>
</dbReference>
<sequence>MGQNYSKQSNNGKSDVNFKEQPFGMSLIPVECIIFVLSKVPVSDIKNCRLVCRIWQQLIDGHSVWKEKCLHENIFFPSREVLNINEYPTNFFRSIYLKKPFNRNLLKNSTGEENLSQWTVIENGGDKWLVEKEAVGVDPFPEDGIKTCFSTSYMNCSKSQLIDLSREGVPQEVMDNARPKIEVSEWYAARFDCGSTYELTVRLLDKNYEPQDEFHYGPQEVAQWQGRQWIQTKHLFEHYPPGVRYIQFRHSGKDTQFWAGHYGSKMCGAKVTFVFNK</sequence>
<dbReference type="Gene3D" id="1.20.1280.50">
    <property type="match status" value="1"/>
</dbReference>
<dbReference type="Pfam" id="PF12937">
    <property type="entry name" value="F-box-like"/>
    <property type="match status" value="1"/>
</dbReference>
<evidence type="ECO:0000313" key="4">
    <source>
        <dbReference type="RefSeq" id="XP_013791526.1"/>
    </source>
</evidence>
<gene>
    <name evidence="4" type="primary">LOC106475389</name>
</gene>
<feature type="domain" description="F-box" evidence="1">
    <location>
        <begin position="22"/>
        <end position="68"/>
    </location>
</feature>
<dbReference type="InterPro" id="IPR001810">
    <property type="entry name" value="F-box_dom"/>
</dbReference>
<dbReference type="PROSITE" id="PS51114">
    <property type="entry name" value="FBA"/>
    <property type="match status" value="1"/>
</dbReference>
<dbReference type="InterPro" id="IPR007397">
    <property type="entry name" value="F-box-assoc_dom"/>
</dbReference>
<dbReference type="GeneID" id="106475389"/>
<proteinExistence type="predicted"/>
<dbReference type="SMART" id="SM01198">
    <property type="entry name" value="FBA"/>
    <property type="match status" value="1"/>
</dbReference>
<dbReference type="RefSeq" id="XP_013791526.1">
    <property type="nucleotide sequence ID" value="XM_013936072.2"/>
</dbReference>
<dbReference type="InterPro" id="IPR039752">
    <property type="entry name" value="F-box_only"/>
</dbReference>
<organism evidence="3 4">
    <name type="scientific">Limulus polyphemus</name>
    <name type="common">Atlantic horseshoe crab</name>
    <dbReference type="NCBI Taxonomy" id="6850"/>
    <lineage>
        <taxon>Eukaryota</taxon>
        <taxon>Metazoa</taxon>
        <taxon>Ecdysozoa</taxon>
        <taxon>Arthropoda</taxon>
        <taxon>Chelicerata</taxon>
        <taxon>Merostomata</taxon>
        <taxon>Xiphosura</taxon>
        <taxon>Limulidae</taxon>
        <taxon>Limulus</taxon>
    </lineage>
</organism>
<dbReference type="Pfam" id="PF04300">
    <property type="entry name" value="FBA"/>
    <property type="match status" value="1"/>
</dbReference>
<dbReference type="SUPFAM" id="SSF49785">
    <property type="entry name" value="Galactose-binding domain-like"/>
    <property type="match status" value="1"/>
</dbReference>
<keyword evidence="3" id="KW-1185">Reference proteome</keyword>
<dbReference type="PROSITE" id="PS50181">
    <property type="entry name" value="FBOX"/>
    <property type="match status" value="1"/>
</dbReference>
<dbReference type="PANTHER" id="PTHR12125:SF5">
    <property type="entry name" value="F-BOX DOMAIN-CONTAINING PROTEIN"/>
    <property type="match status" value="1"/>
</dbReference>
<evidence type="ECO:0000259" key="1">
    <source>
        <dbReference type="PROSITE" id="PS50181"/>
    </source>
</evidence>
<name>A0ABM1BZC3_LIMPO</name>